<sequence length="75" mass="8280">MFFRRFRQETAPSRTPPAGLGREDVATESSICTGETIIGFKDRATGRLLQAVVVRGPADIVDFYRSYGWDAPGQS</sequence>
<evidence type="ECO:0000313" key="2">
    <source>
        <dbReference type="EMBL" id="HIZ49302.1"/>
    </source>
</evidence>
<evidence type="ECO:0000313" key="3">
    <source>
        <dbReference type="Proteomes" id="UP000824031"/>
    </source>
</evidence>
<dbReference type="AlphaFoldDB" id="A0A9D2F510"/>
<gene>
    <name evidence="2" type="ORF">H9810_11335</name>
</gene>
<feature type="region of interest" description="Disordered" evidence="1">
    <location>
        <begin position="1"/>
        <end position="26"/>
    </location>
</feature>
<evidence type="ECO:0000256" key="1">
    <source>
        <dbReference type="SAM" id="MobiDB-lite"/>
    </source>
</evidence>
<dbReference type="Proteomes" id="UP000824031">
    <property type="component" value="Unassembled WGS sequence"/>
</dbReference>
<proteinExistence type="predicted"/>
<accession>A0A9D2F510</accession>
<protein>
    <submittedName>
        <fullName evidence="2">Uncharacterized protein</fullName>
    </submittedName>
</protein>
<reference evidence="2" key="2">
    <citation type="submission" date="2021-04" db="EMBL/GenBank/DDBJ databases">
        <authorList>
            <person name="Gilroy R."/>
        </authorList>
    </citation>
    <scope>NUCLEOTIDE SEQUENCE</scope>
    <source>
        <strain evidence="2">3436</strain>
    </source>
</reference>
<name>A0A9D2F510_9FIRM</name>
<dbReference type="EMBL" id="DXBO01000167">
    <property type="protein sequence ID" value="HIZ49302.1"/>
    <property type="molecule type" value="Genomic_DNA"/>
</dbReference>
<reference evidence="2" key="1">
    <citation type="journal article" date="2021" name="PeerJ">
        <title>Extensive microbial diversity within the chicken gut microbiome revealed by metagenomics and culture.</title>
        <authorList>
            <person name="Gilroy R."/>
            <person name="Ravi A."/>
            <person name="Getino M."/>
            <person name="Pursley I."/>
            <person name="Horton D.L."/>
            <person name="Alikhan N.F."/>
            <person name="Baker D."/>
            <person name="Gharbi K."/>
            <person name="Hall N."/>
            <person name="Watson M."/>
            <person name="Adriaenssens E.M."/>
            <person name="Foster-Nyarko E."/>
            <person name="Jarju S."/>
            <person name="Secka A."/>
            <person name="Antonio M."/>
            <person name="Oren A."/>
            <person name="Chaudhuri R.R."/>
            <person name="La Ragione R."/>
            <person name="Hildebrand F."/>
            <person name="Pallen M.J."/>
        </authorList>
    </citation>
    <scope>NUCLEOTIDE SEQUENCE</scope>
    <source>
        <strain evidence="2">3436</strain>
    </source>
</reference>
<organism evidence="2 3">
    <name type="scientific">Candidatus Gemmiger excrementavium</name>
    <dbReference type="NCBI Taxonomy" id="2838608"/>
    <lineage>
        <taxon>Bacteria</taxon>
        <taxon>Bacillati</taxon>
        <taxon>Bacillota</taxon>
        <taxon>Clostridia</taxon>
        <taxon>Eubacteriales</taxon>
        <taxon>Gemmiger</taxon>
    </lineage>
</organism>
<comment type="caution">
    <text evidence="2">The sequence shown here is derived from an EMBL/GenBank/DDBJ whole genome shotgun (WGS) entry which is preliminary data.</text>
</comment>